<dbReference type="GeneID" id="54480016"/>
<dbReference type="Pfam" id="PF04991">
    <property type="entry name" value="LicD"/>
    <property type="match status" value="2"/>
</dbReference>
<evidence type="ECO:0000256" key="2">
    <source>
        <dbReference type="ARBA" id="ARBA00022692"/>
    </source>
</evidence>
<keyword evidence="3" id="KW-1133">Transmembrane helix</keyword>
<evidence type="ECO:0000256" key="5">
    <source>
        <dbReference type="SAM" id="MobiDB-lite"/>
    </source>
</evidence>
<dbReference type="RefSeq" id="XP_033597966.1">
    <property type="nucleotide sequence ID" value="XM_033738962.1"/>
</dbReference>
<feature type="region of interest" description="Disordered" evidence="5">
    <location>
        <begin position="26"/>
        <end position="62"/>
    </location>
</feature>
<feature type="compositionally biased region" description="Basic and acidic residues" evidence="5">
    <location>
        <begin position="41"/>
        <end position="62"/>
    </location>
</feature>
<evidence type="ECO:0000256" key="4">
    <source>
        <dbReference type="ARBA" id="ARBA00023136"/>
    </source>
</evidence>
<dbReference type="InterPro" id="IPR009644">
    <property type="entry name" value="FKTN/MNN4/W02B3.4-1"/>
</dbReference>
<evidence type="ECO:0000256" key="3">
    <source>
        <dbReference type="ARBA" id="ARBA00022989"/>
    </source>
</evidence>
<gene>
    <name evidence="8" type="ORF">EJ05DRAFT_104564</name>
</gene>
<organism evidence="8 9">
    <name type="scientific">Pseudovirgaria hyperparasitica</name>
    <dbReference type="NCBI Taxonomy" id="470096"/>
    <lineage>
        <taxon>Eukaryota</taxon>
        <taxon>Fungi</taxon>
        <taxon>Dikarya</taxon>
        <taxon>Ascomycota</taxon>
        <taxon>Pezizomycotina</taxon>
        <taxon>Dothideomycetes</taxon>
        <taxon>Dothideomycetes incertae sedis</taxon>
        <taxon>Acrospermales</taxon>
        <taxon>Acrospermaceae</taxon>
        <taxon>Pseudovirgaria</taxon>
    </lineage>
</organism>
<keyword evidence="9" id="KW-1185">Reference proteome</keyword>
<reference evidence="8" key="1">
    <citation type="journal article" date="2020" name="Stud. Mycol.">
        <title>101 Dothideomycetes genomes: a test case for predicting lifestyles and emergence of pathogens.</title>
        <authorList>
            <person name="Haridas S."/>
            <person name="Albert R."/>
            <person name="Binder M."/>
            <person name="Bloem J."/>
            <person name="Labutti K."/>
            <person name="Salamov A."/>
            <person name="Andreopoulos B."/>
            <person name="Baker S."/>
            <person name="Barry K."/>
            <person name="Bills G."/>
            <person name="Bluhm B."/>
            <person name="Cannon C."/>
            <person name="Castanera R."/>
            <person name="Culley D."/>
            <person name="Daum C."/>
            <person name="Ezra D."/>
            <person name="Gonzalez J."/>
            <person name="Henrissat B."/>
            <person name="Kuo A."/>
            <person name="Liang C."/>
            <person name="Lipzen A."/>
            <person name="Lutzoni F."/>
            <person name="Magnuson J."/>
            <person name="Mondo S."/>
            <person name="Nolan M."/>
            <person name="Ohm R."/>
            <person name="Pangilinan J."/>
            <person name="Park H.-J."/>
            <person name="Ramirez L."/>
            <person name="Alfaro M."/>
            <person name="Sun H."/>
            <person name="Tritt A."/>
            <person name="Yoshinaga Y."/>
            <person name="Zwiers L.-H."/>
            <person name="Turgeon B."/>
            <person name="Goodwin S."/>
            <person name="Spatafora J."/>
            <person name="Crous P."/>
            <person name="Grigoriev I."/>
        </authorList>
    </citation>
    <scope>NUCLEOTIDE SEQUENCE</scope>
    <source>
        <strain evidence="8">CBS 121739</strain>
    </source>
</reference>
<evidence type="ECO:0000256" key="6">
    <source>
        <dbReference type="SAM" id="SignalP"/>
    </source>
</evidence>
<evidence type="ECO:0000256" key="1">
    <source>
        <dbReference type="ARBA" id="ARBA00004167"/>
    </source>
</evidence>
<dbReference type="EMBL" id="ML996577">
    <property type="protein sequence ID" value="KAF2755515.1"/>
    <property type="molecule type" value="Genomic_DNA"/>
</dbReference>
<sequence>MKLLQCLSVLASSALLARSVLASPAASPRLPDTKNTQATASKREENQENEKKEDKPSDPRYFHEPGGNMYLNHYDHMMRSYLIFFHEKNLETWIAHGSLLGWWWNGKMLPWDWDIDTQVPDQTLYYLGENYNQTTYQYRAAGEAKIRNYLIDVNPHFREREHGDGANFIDARWIDMDNGLYIDITGLSELDPATKPGVWSCKNFHDYRTADIYPLRDTFFEGVPARIPYAYDKVLLDEYHEKALVVTDFEGHRWDATRREWLRVQDQAVTPRHDGPHLGSKALRRRAAPEQQQQQQQQHSPAEKAT</sequence>
<dbReference type="GO" id="GO:0016020">
    <property type="term" value="C:membrane"/>
    <property type="evidence" value="ECO:0007669"/>
    <property type="project" value="UniProtKB-SubCell"/>
</dbReference>
<dbReference type="PANTHER" id="PTHR15407:SF28">
    <property type="entry name" value="RIBITOL-5-PHOSPHATE TRANSFERASE FKTN"/>
    <property type="match status" value="1"/>
</dbReference>
<protein>
    <recommendedName>
        <fullName evidence="7">LicD/FKTN/FKRP nucleotidyltransferase domain-containing protein</fullName>
    </recommendedName>
</protein>
<feature type="region of interest" description="Disordered" evidence="5">
    <location>
        <begin position="266"/>
        <end position="306"/>
    </location>
</feature>
<feature type="chain" id="PRO_5025665388" description="LicD/FKTN/FKRP nucleotidyltransferase domain-containing protein" evidence="6">
    <location>
        <begin position="23"/>
        <end position="306"/>
    </location>
</feature>
<keyword evidence="4" id="KW-0472">Membrane</keyword>
<accession>A0A6A6VZ50</accession>
<evidence type="ECO:0000259" key="7">
    <source>
        <dbReference type="Pfam" id="PF04991"/>
    </source>
</evidence>
<feature type="domain" description="LicD/FKTN/FKRP nucleotidyltransferase" evidence="7">
    <location>
        <begin position="87"/>
        <end position="191"/>
    </location>
</feature>
<comment type="subcellular location">
    <subcellularLocation>
        <location evidence="1">Membrane</location>
        <topology evidence="1">Single-pass membrane protein</topology>
    </subcellularLocation>
</comment>
<evidence type="ECO:0000313" key="9">
    <source>
        <dbReference type="Proteomes" id="UP000799437"/>
    </source>
</evidence>
<dbReference type="Proteomes" id="UP000799437">
    <property type="component" value="Unassembled WGS sequence"/>
</dbReference>
<feature type="domain" description="LicD/FKTN/FKRP nucleotidyltransferase" evidence="7">
    <location>
        <begin position="202"/>
        <end position="240"/>
    </location>
</feature>
<proteinExistence type="predicted"/>
<feature type="signal peptide" evidence="6">
    <location>
        <begin position="1"/>
        <end position="22"/>
    </location>
</feature>
<name>A0A6A6VZ50_9PEZI</name>
<dbReference type="InterPro" id="IPR007074">
    <property type="entry name" value="LicD/FKTN/FKRP_NTP_transf"/>
</dbReference>
<evidence type="ECO:0000313" key="8">
    <source>
        <dbReference type="EMBL" id="KAF2755515.1"/>
    </source>
</evidence>
<keyword evidence="6" id="KW-0732">Signal</keyword>
<dbReference type="PANTHER" id="PTHR15407">
    <property type="entry name" value="FUKUTIN-RELATED"/>
    <property type="match status" value="1"/>
</dbReference>
<dbReference type="GO" id="GO:0009100">
    <property type="term" value="P:glycoprotein metabolic process"/>
    <property type="evidence" value="ECO:0007669"/>
    <property type="project" value="UniProtKB-ARBA"/>
</dbReference>
<dbReference type="AlphaFoldDB" id="A0A6A6VZ50"/>
<keyword evidence="2" id="KW-0812">Transmembrane</keyword>
<dbReference type="OrthoDB" id="444255at2759"/>